<reference evidence="2" key="1">
    <citation type="submission" date="2019-06" db="EMBL/GenBank/DDBJ databases">
        <title>G10K-VGP Goodes thornscrub tortoise genome, primary haplotype.</title>
        <authorList>
            <person name="Murphy B."/>
            <person name="Edwards T."/>
            <person name="Rhie A."/>
            <person name="Koren S."/>
            <person name="Phillippy A."/>
            <person name="Fedrigo O."/>
            <person name="Haase B."/>
            <person name="Mountcastle J."/>
            <person name="Lewin H."/>
            <person name="Damas J."/>
            <person name="Howe K."/>
            <person name="Formenti G."/>
            <person name="Myers G."/>
            <person name="Durbin R."/>
            <person name="Jarvis E.D."/>
        </authorList>
    </citation>
    <scope>NUCLEOTIDE SEQUENCE [LARGE SCALE GENOMIC DNA]</scope>
</reference>
<reference evidence="2" key="2">
    <citation type="submission" date="2025-08" db="UniProtKB">
        <authorList>
            <consortium name="Ensembl"/>
        </authorList>
    </citation>
    <scope>IDENTIFICATION</scope>
</reference>
<dbReference type="InterPro" id="IPR032549">
    <property type="entry name" value="DUF4939"/>
</dbReference>
<dbReference type="Pfam" id="PF16297">
    <property type="entry name" value="DUF4939"/>
    <property type="match status" value="1"/>
</dbReference>
<proteinExistence type="predicted"/>
<dbReference type="PROSITE" id="PS51257">
    <property type="entry name" value="PROKAR_LIPOPROTEIN"/>
    <property type="match status" value="1"/>
</dbReference>
<dbReference type="AlphaFoldDB" id="A0A8C4WI06"/>
<feature type="domain" description="DUF4939" evidence="1">
    <location>
        <begin position="26"/>
        <end position="107"/>
    </location>
</feature>
<evidence type="ECO:0000259" key="1">
    <source>
        <dbReference type="Pfam" id="PF16297"/>
    </source>
</evidence>
<keyword evidence="3" id="KW-1185">Reference proteome</keyword>
<protein>
    <recommendedName>
        <fullName evidence="1">DUF4939 domain-containing protein</fullName>
    </recommendedName>
</protein>
<evidence type="ECO:0000313" key="2">
    <source>
        <dbReference type="Ensembl" id="ENSGEVP00005017685.1"/>
    </source>
</evidence>
<organism evidence="2 3">
    <name type="scientific">Gopherus evgoodei</name>
    <name type="common">Goodes thornscrub tortoise</name>
    <dbReference type="NCBI Taxonomy" id="1825980"/>
    <lineage>
        <taxon>Eukaryota</taxon>
        <taxon>Metazoa</taxon>
        <taxon>Chordata</taxon>
        <taxon>Craniata</taxon>
        <taxon>Vertebrata</taxon>
        <taxon>Euteleostomi</taxon>
        <taxon>Archelosauria</taxon>
        <taxon>Testudinata</taxon>
        <taxon>Testudines</taxon>
        <taxon>Cryptodira</taxon>
        <taxon>Durocryptodira</taxon>
        <taxon>Testudinoidea</taxon>
        <taxon>Testudinidae</taxon>
        <taxon>Gopherus</taxon>
    </lineage>
</organism>
<reference evidence="2" key="3">
    <citation type="submission" date="2025-09" db="UniProtKB">
        <authorList>
            <consortium name="Ensembl"/>
        </authorList>
    </citation>
    <scope>IDENTIFICATION</scope>
</reference>
<name>A0A8C4WI06_9SAUR</name>
<dbReference type="Proteomes" id="UP000694390">
    <property type="component" value="Chromosome 2"/>
</dbReference>
<sequence length="113" mass="12834">MARLPPVPQKTNRQKLHLNSLILAGSCIPLLEHFDGSHRKLRDFFKQSCLLFLLCPCTYPVDQTKVVPVVSPLTGEPLNRVSHLVEQDSPILTSWDGFFCKHSTIFVNSEQDF</sequence>
<accession>A0A8C4WI06</accession>
<dbReference type="Ensembl" id="ENSGEVT00005018581.1">
    <property type="protein sequence ID" value="ENSGEVP00005017685.1"/>
    <property type="gene ID" value="ENSGEVG00005012535.1"/>
</dbReference>
<evidence type="ECO:0000313" key="3">
    <source>
        <dbReference type="Proteomes" id="UP000694390"/>
    </source>
</evidence>